<feature type="region of interest" description="Disordered" evidence="1">
    <location>
        <begin position="1"/>
        <end position="25"/>
    </location>
</feature>
<dbReference type="EMBL" id="MSFO01000004">
    <property type="protein sequence ID" value="PLB48654.1"/>
    <property type="molecule type" value="Genomic_DNA"/>
</dbReference>
<dbReference type="RefSeq" id="XP_024703956.1">
    <property type="nucleotide sequence ID" value="XM_024844194.1"/>
</dbReference>
<dbReference type="PANTHER" id="PTHR30613">
    <property type="entry name" value="UNCHARACTERIZED PROTEIN YBIU-RELATED"/>
    <property type="match status" value="1"/>
</dbReference>
<dbReference type="SUPFAM" id="SSF51197">
    <property type="entry name" value="Clavaminate synthase-like"/>
    <property type="match status" value="1"/>
</dbReference>
<reference evidence="2 3" key="1">
    <citation type="submission" date="2016-12" db="EMBL/GenBank/DDBJ databases">
        <title>The genomes of Aspergillus section Nigri reveals drivers in fungal speciation.</title>
        <authorList>
            <consortium name="DOE Joint Genome Institute"/>
            <person name="Vesth T.C."/>
            <person name="Nybo J."/>
            <person name="Theobald S."/>
            <person name="Brandl J."/>
            <person name="Frisvad J.C."/>
            <person name="Nielsen K.F."/>
            <person name="Lyhne E.K."/>
            <person name="Kogle M.E."/>
            <person name="Kuo A."/>
            <person name="Riley R."/>
            <person name="Clum A."/>
            <person name="Nolan M."/>
            <person name="Lipzen A."/>
            <person name="Salamov A."/>
            <person name="Henrissat B."/>
            <person name="Wiebenga A."/>
            <person name="De Vries R.P."/>
            <person name="Grigoriev I.V."/>
            <person name="Mortensen U.H."/>
            <person name="Andersen M.R."/>
            <person name="Baker S.E."/>
        </authorList>
    </citation>
    <scope>NUCLEOTIDE SEQUENCE [LARGE SCALE GENOMIC DNA]</scope>
    <source>
        <strain evidence="2 3">IBT 23096</strain>
    </source>
</reference>
<feature type="region of interest" description="Disordered" evidence="1">
    <location>
        <begin position="401"/>
        <end position="422"/>
    </location>
</feature>
<organism evidence="2 3">
    <name type="scientific">Aspergillus steynii IBT 23096</name>
    <dbReference type="NCBI Taxonomy" id="1392250"/>
    <lineage>
        <taxon>Eukaryota</taxon>
        <taxon>Fungi</taxon>
        <taxon>Dikarya</taxon>
        <taxon>Ascomycota</taxon>
        <taxon>Pezizomycotina</taxon>
        <taxon>Eurotiomycetes</taxon>
        <taxon>Eurotiomycetidae</taxon>
        <taxon>Eurotiales</taxon>
        <taxon>Aspergillaceae</taxon>
        <taxon>Aspergillus</taxon>
        <taxon>Aspergillus subgen. Circumdati</taxon>
    </lineage>
</organism>
<dbReference type="OrthoDB" id="8249012at2759"/>
<protein>
    <submittedName>
        <fullName evidence="2">DUF1479 domain protein</fullName>
    </submittedName>
</protein>
<dbReference type="PANTHER" id="PTHR30613:SF1">
    <property type="entry name" value="DUF1479 DOMAIN PROTEIN (AFU_ORTHOLOGUE AFUA_5G09280)"/>
    <property type="match status" value="1"/>
</dbReference>
<dbReference type="Gene3D" id="2.60.120.330">
    <property type="entry name" value="B-lactam Antibiotic, Isopenicillin N Synthase, Chain"/>
    <property type="match status" value="1"/>
</dbReference>
<dbReference type="GeneID" id="36551894"/>
<dbReference type="Proteomes" id="UP000234275">
    <property type="component" value="Unassembled WGS sequence"/>
</dbReference>
<evidence type="ECO:0000313" key="2">
    <source>
        <dbReference type="EMBL" id="PLB48654.1"/>
    </source>
</evidence>
<evidence type="ECO:0000256" key="1">
    <source>
        <dbReference type="SAM" id="MobiDB-lite"/>
    </source>
</evidence>
<proteinExistence type="predicted"/>
<dbReference type="STRING" id="1392250.A0A2I2G701"/>
<dbReference type="Pfam" id="PF07350">
    <property type="entry name" value="Gig2-like"/>
    <property type="match status" value="1"/>
</dbReference>
<dbReference type="AlphaFoldDB" id="A0A2I2G701"/>
<comment type="caution">
    <text evidence="2">The sequence shown here is derived from an EMBL/GenBank/DDBJ whole genome shotgun (WGS) entry which is preliminary data.</text>
</comment>
<dbReference type="InterPro" id="IPR027443">
    <property type="entry name" value="IPNS-like_sf"/>
</dbReference>
<feature type="compositionally biased region" description="Basic and acidic residues" evidence="1">
    <location>
        <begin position="412"/>
        <end position="422"/>
    </location>
</feature>
<accession>A0A2I2G701</accession>
<evidence type="ECO:0000313" key="3">
    <source>
        <dbReference type="Proteomes" id="UP000234275"/>
    </source>
</evidence>
<dbReference type="VEuPathDB" id="FungiDB:P170DRAFT_357059"/>
<keyword evidence="3" id="KW-1185">Reference proteome</keyword>
<sequence>MPEPVSIASQNIGNNRHSSISAPRTANAPLADPFLDFTRDLVKGKEEAIVSSWCRLLRQLKIENNLIAQKEHEIIPEISFDDLEAECEDLRDEIQKRGMVIVRGVLPEEKAFACKNDMDDCSRKSPTTQGTYVFNCAYHTAKLRMRSHPSILKVQCHLMAFLWDTCPETEISLTIPLASAGRACTDHRIDDPLIDGESTERWVAGAYRKREIYENVFEGEWESYDPWDASGRAEAVNNLYDGLGAPSMFKLWQGWLSMSYSGTGEGRILVNPLIQLTTAYLLLRPFFRPINEIRGPGFLDEDNWIFTGEPDMTSELHGAAPGHSQELNDALHPHLELHRTMVHLPPLNPGDFVAWHCDSIHALDKTLYDNEDCRLLSIPVCPVTKTNAICLAGQRAALRGNQSSDLSGAEEGAEKTDQPSEEVLRSWTDDVGKQAFGLEGLVTEDIALPGERRVIEKANRILGFQCKYKSRRARGHMSPSRMDILDRFRL</sequence>
<name>A0A2I2G701_9EURO</name>
<gene>
    <name evidence="2" type="ORF">P170DRAFT_357059</name>
</gene>
<feature type="compositionally biased region" description="Polar residues" evidence="1">
    <location>
        <begin position="7"/>
        <end position="24"/>
    </location>
</feature>
<dbReference type="InterPro" id="IPR010856">
    <property type="entry name" value="Gig2-like"/>
</dbReference>